<evidence type="ECO:0000256" key="10">
    <source>
        <dbReference type="SAM" id="MobiDB-lite"/>
    </source>
</evidence>
<comment type="function">
    <text evidence="1">Needed for flagellar regrowth and assembly.</text>
</comment>
<dbReference type="GO" id="GO:0005829">
    <property type="term" value="C:cytosol"/>
    <property type="evidence" value="ECO:0007669"/>
    <property type="project" value="TreeGrafter"/>
</dbReference>
<dbReference type="InterPro" id="IPR051472">
    <property type="entry name" value="T3SS_Stator/FliH"/>
</dbReference>
<keyword evidence="7" id="KW-1005">Bacterial flagellum biogenesis</keyword>
<evidence type="ECO:0000313" key="12">
    <source>
        <dbReference type="EMBL" id="RQP25250.1"/>
    </source>
</evidence>
<gene>
    <name evidence="12" type="ORF">DZC73_10475</name>
</gene>
<organism evidence="12 13">
    <name type="scientific">Piscinibacter terrae</name>
    <dbReference type="NCBI Taxonomy" id="2496871"/>
    <lineage>
        <taxon>Bacteria</taxon>
        <taxon>Pseudomonadati</taxon>
        <taxon>Pseudomonadota</taxon>
        <taxon>Betaproteobacteria</taxon>
        <taxon>Burkholderiales</taxon>
        <taxon>Sphaerotilaceae</taxon>
        <taxon>Piscinibacter</taxon>
    </lineage>
</organism>
<evidence type="ECO:0000259" key="11">
    <source>
        <dbReference type="Pfam" id="PF02108"/>
    </source>
</evidence>
<name>A0A3N7HSJ1_9BURK</name>
<keyword evidence="12" id="KW-0966">Cell projection</keyword>
<keyword evidence="6" id="KW-0963">Cytoplasm</keyword>
<sequence>MSTSKPKPQFRNVPPPEGSKAASPYARFIPREELGSFATWNPGNLAGEGGQQPQQPQSGVFRAPPPEPEKPPVPDIAAQLKAARQSGYQDGYRDGLAALEQFKQSFAVQMTAQIGQLTHSYGQELDALQQDMARALAVSATHLARQIVRTELTARPELVAQVAQEALDTLLMSARQITVRVHPDDHPLVAQGAHDVLQERGARLLADHSIARGGCLVESDIGVIDASVAARWKRAVASIGVEEPWTDAAEDNE</sequence>
<dbReference type="PANTHER" id="PTHR34982:SF1">
    <property type="entry name" value="FLAGELLAR ASSEMBLY PROTEIN FLIH"/>
    <property type="match status" value="1"/>
</dbReference>
<keyword evidence="9" id="KW-1006">Bacterial flagellum protein export</keyword>
<dbReference type="GO" id="GO:0015031">
    <property type="term" value="P:protein transport"/>
    <property type="evidence" value="ECO:0007669"/>
    <property type="project" value="UniProtKB-KW"/>
</dbReference>
<dbReference type="GO" id="GO:0003774">
    <property type="term" value="F:cytoskeletal motor activity"/>
    <property type="evidence" value="ECO:0007669"/>
    <property type="project" value="InterPro"/>
</dbReference>
<dbReference type="Pfam" id="PF02108">
    <property type="entry name" value="FliH"/>
    <property type="match status" value="1"/>
</dbReference>
<dbReference type="Proteomes" id="UP000267464">
    <property type="component" value="Unassembled WGS sequence"/>
</dbReference>
<proteinExistence type="inferred from homology"/>
<dbReference type="PANTHER" id="PTHR34982">
    <property type="entry name" value="YOP PROTEINS TRANSLOCATION PROTEIN L"/>
    <property type="match status" value="1"/>
</dbReference>
<evidence type="ECO:0000256" key="8">
    <source>
        <dbReference type="ARBA" id="ARBA00022927"/>
    </source>
</evidence>
<evidence type="ECO:0000256" key="4">
    <source>
        <dbReference type="ARBA" id="ARBA00016507"/>
    </source>
</evidence>
<evidence type="ECO:0000256" key="5">
    <source>
        <dbReference type="ARBA" id="ARBA00022448"/>
    </source>
</evidence>
<dbReference type="GO" id="GO:0009288">
    <property type="term" value="C:bacterial-type flagellum"/>
    <property type="evidence" value="ECO:0007669"/>
    <property type="project" value="InterPro"/>
</dbReference>
<feature type="region of interest" description="Disordered" evidence="10">
    <location>
        <begin position="1"/>
        <end position="74"/>
    </location>
</feature>
<reference evidence="12 13" key="1">
    <citation type="submission" date="2018-08" db="EMBL/GenBank/DDBJ databases">
        <authorList>
            <person name="Khan S.A."/>
            <person name="Jeon C.O."/>
            <person name="Chun B.H."/>
            <person name="Jeong S.E."/>
        </authorList>
    </citation>
    <scope>NUCLEOTIDE SEQUENCE [LARGE SCALE GENOMIC DNA]</scope>
    <source>
        <strain evidence="12 13">S-16</strain>
    </source>
</reference>
<comment type="caution">
    <text evidence="12">The sequence shown here is derived from an EMBL/GenBank/DDBJ whole genome shotgun (WGS) entry which is preliminary data.</text>
</comment>
<keyword evidence="12" id="KW-0969">Cilium</keyword>
<evidence type="ECO:0000256" key="6">
    <source>
        <dbReference type="ARBA" id="ARBA00022490"/>
    </source>
</evidence>
<reference evidence="12 13" key="2">
    <citation type="submission" date="2018-12" db="EMBL/GenBank/DDBJ databases">
        <title>Rhizobacter gummiphilus sp. nov., a rubber-degrading bacterium isolated from the soil of a botanical garden in Japan.</title>
        <authorList>
            <person name="Shunsuke S.S."/>
        </authorList>
    </citation>
    <scope>NUCLEOTIDE SEQUENCE [LARGE SCALE GENOMIC DNA]</scope>
    <source>
        <strain evidence="12 13">S-16</strain>
    </source>
</reference>
<evidence type="ECO:0000256" key="2">
    <source>
        <dbReference type="ARBA" id="ARBA00004496"/>
    </source>
</evidence>
<dbReference type="EMBL" id="QUSW01000002">
    <property type="protein sequence ID" value="RQP25250.1"/>
    <property type="molecule type" value="Genomic_DNA"/>
</dbReference>
<dbReference type="AlphaFoldDB" id="A0A3N7HSJ1"/>
<comment type="similarity">
    <text evidence="3">Belongs to the FliH family.</text>
</comment>
<dbReference type="InterPro" id="IPR018035">
    <property type="entry name" value="Flagellar_FliH/T3SS_HrpE"/>
</dbReference>
<evidence type="ECO:0000256" key="1">
    <source>
        <dbReference type="ARBA" id="ARBA00003041"/>
    </source>
</evidence>
<dbReference type="GO" id="GO:0044781">
    <property type="term" value="P:bacterial-type flagellum organization"/>
    <property type="evidence" value="ECO:0007669"/>
    <property type="project" value="UniProtKB-KW"/>
</dbReference>
<dbReference type="OrthoDB" id="5296952at2"/>
<evidence type="ECO:0000256" key="9">
    <source>
        <dbReference type="ARBA" id="ARBA00023225"/>
    </source>
</evidence>
<keyword evidence="5" id="KW-0813">Transport</keyword>
<evidence type="ECO:0000313" key="13">
    <source>
        <dbReference type="Proteomes" id="UP000267464"/>
    </source>
</evidence>
<dbReference type="GO" id="GO:0071973">
    <property type="term" value="P:bacterial-type flagellum-dependent cell motility"/>
    <property type="evidence" value="ECO:0007669"/>
    <property type="project" value="InterPro"/>
</dbReference>
<keyword evidence="8" id="KW-0653">Protein transport</keyword>
<dbReference type="PRINTS" id="PR01003">
    <property type="entry name" value="FLGFLIH"/>
</dbReference>
<evidence type="ECO:0000256" key="3">
    <source>
        <dbReference type="ARBA" id="ARBA00006602"/>
    </source>
</evidence>
<comment type="subcellular location">
    <subcellularLocation>
        <location evidence="2">Cytoplasm</location>
    </subcellularLocation>
</comment>
<protein>
    <recommendedName>
        <fullName evidence="4">Flagellar assembly protein FliH</fullName>
    </recommendedName>
</protein>
<dbReference type="InterPro" id="IPR000563">
    <property type="entry name" value="Flag_FliH"/>
</dbReference>
<keyword evidence="12" id="KW-0282">Flagellum</keyword>
<evidence type="ECO:0000256" key="7">
    <source>
        <dbReference type="ARBA" id="ARBA00022795"/>
    </source>
</evidence>
<feature type="domain" description="Flagellar assembly protein FliH/Type III secretion system HrpE" evidence="11">
    <location>
        <begin position="111"/>
        <end position="234"/>
    </location>
</feature>
<keyword evidence="13" id="KW-1185">Reference proteome</keyword>
<accession>A0A3N7HSJ1</accession>
<dbReference type="RefSeq" id="WP_124540160.1">
    <property type="nucleotide sequence ID" value="NZ_QUSW01000002.1"/>
</dbReference>